<proteinExistence type="predicted"/>
<name>A0A0V1H843_9BILA</name>
<dbReference type="SUPFAM" id="SSF53098">
    <property type="entry name" value="Ribonuclease H-like"/>
    <property type="match status" value="1"/>
</dbReference>
<accession>A0A0V1H843</accession>
<keyword evidence="2" id="KW-1185">Reference proteome</keyword>
<protein>
    <recommendedName>
        <fullName evidence="3">Integrase catalytic domain-containing protein</fullName>
    </recommendedName>
</protein>
<dbReference type="PANTHER" id="PTHR38681">
    <property type="entry name" value="RETROVIRUS-RELATED POL POLYPROTEIN FROM TRANSPOSON 412-LIKE PROTEIN-RELATED"/>
    <property type="match status" value="1"/>
</dbReference>
<dbReference type="Proteomes" id="UP000055024">
    <property type="component" value="Unassembled WGS sequence"/>
</dbReference>
<evidence type="ECO:0000313" key="1">
    <source>
        <dbReference type="EMBL" id="KRZ06513.1"/>
    </source>
</evidence>
<dbReference type="InterPro" id="IPR012337">
    <property type="entry name" value="RNaseH-like_sf"/>
</dbReference>
<comment type="caution">
    <text evidence="1">The sequence shown here is derived from an EMBL/GenBank/DDBJ whole genome shotgun (WGS) entry which is preliminary data.</text>
</comment>
<dbReference type="OrthoDB" id="5917565at2759"/>
<reference evidence="1 2" key="1">
    <citation type="submission" date="2015-01" db="EMBL/GenBank/DDBJ databases">
        <title>Evolution of Trichinella species and genotypes.</title>
        <authorList>
            <person name="Korhonen P.K."/>
            <person name="Edoardo P."/>
            <person name="Giuseppe L.R."/>
            <person name="Gasser R.B."/>
        </authorList>
    </citation>
    <scope>NUCLEOTIDE SEQUENCE [LARGE SCALE GENOMIC DNA]</scope>
    <source>
        <strain evidence="1">ISS1029</strain>
    </source>
</reference>
<organism evidence="1 2">
    <name type="scientific">Trichinella zimbabwensis</name>
    <dbReference type="NCBI Taxonomy" id="268475"/>
    <lineage>
        <taxon>Eukaryota</taxon>
        <taxon>Metazoa</taxon>
        <taxon>Ecdysozoa</taxon>
        <taxon>Nematoda</taxon>
        <taxon>Enoplea</taxon>
        <taxon>Dorylaimia</taxon>
        <taxon>Trichinellida</taxon>
        <taxon>Trichinellidae</taxon>
        <taxon>Trichinella</taxon>
    </lineage>
</organism>
<dbReference type="GO" id="GO:0003676">
    <property type="term" value="F:nucleic acid binding"/>
    <property type="evidence" value="ECO:0007669"/>
    <property type="project" value="InterPro"/>
</dbReference>
<dbReference type="PANTHER" id="PTHR38681:SF1">
    <property type="entry name" value="RETROVIRUS-RELATED POL POLYPROTEIN FROM TRANSPOSON 412-LIKE PROTEIN"/>
    <property type="match status" value="1"/>
</dbReference>
<dbReference type="AlphaFoldDB" id="A0A0V1H843"/>
<gene>
    <name evidence="1" type="ORF">T11_17994</name>
</gene>
<evidence type="ECO:0008006" key="3">
    <source>
        <dbReference type="Google" id="ProtNLM"/>
    </source>
</evidence>
<dbReference type="InterPro" id="IPR036397">
    <property type="entry name" value="RNaseH_sf"/>
</dbReference>
<evidence type="ECO:0000313" key="2">
    <source>
        <dbReference type="Proteomes" id="UP000055024"/>
    </source>
</evidence>
<dbReference type="EMBL" id="JYDP01000117">
    <property type="protein sequence ID" value="KRZ06513.1"/>
    <property type="molecule type" value="Genomic_DNA"/>
</dbReference>
<sequence>MSLSALACRTTFHALTYYKPIVQAMQRDTGNHNLREMRQFDYITFFTSDDRHINGAENAVADVLSRATSNCTERSWFCDVTHSKAKPALLHAAAVAPKSLHNVTCFVPPQQQSRIPTPGKTALRLVRDEQRRLAMGTKLSDLSTRESAQAHEDTPSEIFTPVRYRRRAVFVSDDTTALHSLAGSCTLNQQLGRKGRQFQSALWRQLTTALGIKLAPASAYHLQTNGMVEPLHRRLKTTLAAQANNPKRWIHSLPPDQRYVCRVFSSPNHCRRRFQPSVIIYRFFPDPFGRRYENRTVTEVVRTEATAELSARFRMKRCATPKLIYQQTITILCQDKTKTISLDRGKLAFSIVSADTPQIRNMQLSTLRKNPLNRRRVSFARTIEVIP</sequence>
<dbReference type="Gene3D" id="3.30.420.10">
    <property type="entry name" value="Ribonuclease H-like superfamily/Ribonuclease H"/>
    <property type="match status" value="1"/>
</dbReference>